<accession>A0A7W7ADV0</accession>
<comment type="caution">
    <text evidence="1">The sequence shown here is derived from an EMBL/GenBank/DDBJ whole genome shotgun (WGS) entry which is preliminary data.</text>
</comment>
<dbReference type="EMBL" id="JACHOA010000007">
    <property type="protein sequence ID" value="MBB4615178.1"/>
    <property type="molecule type" value="Genomic_DNA"/>
</dbReference>
<name>A0A7W7ADV0_9SPHN</name>
<dbReference type="OrthoDB" id="7510061at2"/>
<keyword evidence="2" id="KW-1185">Reference proteome</keyword>
<evidence type="ECO:0000313" key="2">
    <source>
        <dbReference type="Proteomes" id="UP000538566"/>
    </source>
</evidence>
<protein>
    <submittedName>
        <fullName evidence="1">Uncharacterized protein</fullName>
    </submittedName>
</protein>
<proteinExistence type="predicted"/>
<sequence length="61" mass="7009">MKRGLFRTIDSFLGECARVHEDAGDAFPYLRPDLYRLLGFQPAYEDLPLVVPQQGNDRLRA</sequence>
<dbReference type="Proteomes" id="UP000538566">
    <property type="component" value="Unassembled WGS sequence"/>
</dbReference>
<dbReference type="AlphaFoldDB" id="A0A7W7ADV0"/>
<organism evidence="1 2">
    <name type="scientific">Novosphingobium taihuense</name>
    <dbReference type="NCBI Taxonomy" id="260085"/>
    <lineage>
        <taxon>Bacteria</taxon>
        <taxon>Pseudomonadati</taxon>
        <taxon>Pseudomonadota</taxon>
        <taxon>Alphaproteobacteria</taxon>
        <taxon>Sphingomonadales</taxon>
        <taxon>Sphingomonadaceae</taxon>
        <taxon>Novosphingobium</taxon>
    </lineage>
</organism>
<reference evidence="1 2" key="1">
    <citation type="submission" date="2020-08" db="EMBL/GenBank/DDBJ databases">
        <title>Genomic Encyclopedia of Type Strains, Phase IV (KMG-IV): sequencing the most valuable type-strain genomes for metagenomic binning, comparative biology and taxonomic classification.</title>
        <authorList>
            <person name="Goeker M."/>
        </authorList>
    </citation>
    <scope>NUCLEOTIDE SEQUENCE [LARGE SCALE GENOMIC DNA]</scope>
    <source>
        <strain evidence="1 2">DSM 17507</strain>
    </source>
</reference>
<gene>
    <name evidence="1" type="ORF">GGR37_003468</name>
</gene>
<dbReference type="RefSeq" id="WP_144906530.1">
    <property type="nucleotide sequence ID" value="NZ_JACHOA010000007.1"/>
</dbReference>
<evidence type="ECO:0000313" key="1">
    <source>
        <dbReference type="EMBL" id="MBB4615178.1"/>
    </source>
</evidence>